<dbReference type="AlphaFoldDB" id="A0A2K8KSF9"/>
<organism evidence="1 2">
    <name type="scientific">Reinekea forsetii</name>
    <dbReference type="NCBI Taxonomy" id="1336806"/>
    <lineage>
        <taxon>Bacteria</taxon>
        <taxon>Pseudomonadati</taxon>
        <taxon>Pseudomonadota</taxon>
        <taxon>Gammaproteobacteria</taxon>
        <taxon>Oceanospirillales</taxon>
        <taxon>Saccharospirillaceae</taxon>
        <taxon>Reinekea</taxon>
    </lineage>
</organism>
<evidence type="ECO:0000313" key="1">
    <source>
        <dbReference type="EMBL" id="ATX77009.1"/>
    </source>
</evidence>
<name>A0A2K8KSF9_9GAMM</name>
<accession>A0A2K8KSF9</accession>
<evidence type="ECO:0008006" key="3">
    <source>
        <dbReference type="Google" id="ProtNLM"/>
    </source>
</evidence>
<dbReference type="KEGG" id="rfo:REIFOR_01872"/>
<sequence>MTTTTLWRVELDRPLALLEPSVVELVTDGKELRVPYCQTVLQSLLWWRGQWIPVLRTTGHSPTLLVMRALNRPDCPYIALAMAKAPQRCTVTDRAFAPALPLDAADAQSPWHQCALSAVDIESRIVPIIDPALCLNEAFLEGLVTA</sequence>
<protein>
    <recommendedName>
        <fullName evidence="3">Chemotaxis signal transduction protein</fullName>
    </recommendedName>
</protein>
<dbReference type="Proteomes" id="UP000229757">
    <property type="component" value="Chromosome"/>
</dbReference>
<proteinExistence type="predicted"/>
<dbReference type="EMBL" id="CP011797">
    <property type="protein sequence ID" value="ATX77009.1"/>
    <property type="molecule type" value="Genomic_DNA"/>
</dbReference>
<keyword evidence="2" id="KW-1185">Reference proteome</keyword>
<gene>
    <name evidence="1" type="ORF">REIFOR_01872</name>
</gene>
<dbReference type="RefSeq" id="WP_100257297.1">
    <property type="nucleotide sequence ID" value="NZ_CP011797.1"/>
</dbReference>
<evidence type="ECO:0000313" key="2">
    <source>
        <dbReference type="Proteomes" id="UP000229757"/>
    </source>
</evidence>
<reference evidence="1 2" key="1">
    <citation type="journal article" date="2017" name="Environ. Microbiol.">
        <title>Genomic and physiological analyses of 'Reinekea forsetii' reveal a versatile opportunistic lifestyle during spring algae blooms.</title>
        <authorList>
            <person name="Avci B."/>
            <person name="Hahnke R.L."/>
            <person name="Chafee M."/>
            <person name="Fischer T."/>
            <person name="Gruber-Vodicka H."/>
            <person name="Tegetmeyer H.E."/>
            <person name="Harder J."/>
            <person name="Fuchs B.M."/>
            <person name="Amann R.I."/>
            <person name="Teeling H."/>
        </authorList>
    </citation>
    <scope>NUCLEOTIDE SEQUENCE [LARGE SCALE GENOMIC DNA]</scope>
    <source>
        <strain evidence="1 2">Hel1_31_D35</strain>
    </source>
</reference>